<dbReference type="InterPro" id="IPR058130">
    <property type="entry name" value="PEA_transf_C"/>
</dbReference>
<evidence type="ECO:0000256" key="1">
    <source>
        <dbReference type="ARBA" id="ARBA00004651"/>
    </source>
</evidence>
<protein>
    <submittedName>
        <fullName evidence="9">Phosphoethanolamine transferase</fullName>
    </submittedName>
</protein>
<dbReference type="CDD" id="cd16017">
    <property type="entry name" value="LptA"/>
    <property type="match status" value="1"/>
</dbReference>
<dbReference type="InterPro" id="IPR017850">
    <property type="entry name" value="Alkaline_phosphatase_core_sf"/>
</dbReference>
<reference evidence="10" key="1">
    <citation type="journal article" date="2019" name="Int. J. Syst. Evol. Microbiol.">
        <title>The Global Catalogue of Microorganisms (GCM) 10K type strain sequencing project: providing services to taxonomists for standard genome sequencing and annotation.</title>
        <authorList>
            <consortium name="The Broad Institute Genomics Platform"/>
            <consortium name="The Broad Institute Genome Sequencing Center for Infectious Disease"/>
            <person name="Wu L."/>
            <person name="Ma J."/>
        </authorList>
    </citation>
    <scope>NUCLEOTIDE SEQUENCE [LARGE SCALE GENOMIC DNA]</scope>
    <source>
        <strain evidence="10">DT28</strain>
    </source>
</reference>
<evidence type="ECO:0000256" key="7">
    <source>
        <dbReference type="SAM" id="Phobius"/>
    </source>
</evidence>
<dbReference type="RefSeq" id="WP_377334060.1">
    <property type="nucleotide sequence ID" value="NZ_JBHSGB010000010.1"/>
</dbReference>
<dbReference type="InterPro" id="IPR040423">
    <property type="entry name" value="PEA_transferase"/>
</dbReference>
<keyword evidence="6 7" id="KW-0472">Membrane</keyword>
<comment type="subcellular location">
    <subcellularLocation>
        <location evidence="1">Cell membrane</location>
        <topology evidence="1">Multi-pass membrane protein</topology>
    </subcellularLocation>
</comment>
<dbReference type="Pfam" id="PF00884">
    <property type="entry name" value="Sulfatase"/>
    <property type="match status" value="1"/>
</dbReference>
<keyword evidence="4 7" id="KW-0812">Transmembrane</keyword>
<name>A0ABV9JMT6_9GAMM</name>
<evidence type="ECO:0000259" key="8">
    <source>
        <dbReference type="Pfam" id="PF00884"/>
    </source>
</evidence>
<dbReference type="PANTHER" id="PTHR30443">
    <property type="entry name" value="INNER MEMBRANE PROTEIN"/>
    <property type="match status" value="1"/>
</dbReference>
<dbReference type="EMBL" id="JBHSGB010000010">
    <property type="protein sequence ID" value="MFC4655566.1"/>
    <property type="molecule type" value="Genomic_DNA"/>
</dbReference>
<dbReference type="Proteomes" id="UP001595962">
    <property type="component" value="Unassembled WGS sequence"/>
</dbReference>
<comment type="caution">
    <text evidence="9">The sequence shown here is derived from an EMBL/GenBank/DDBJ whole genome shotgun (WGS) entry which is preliminary data.</text>
</comment>
<dbReference type="GO" id="GO:0016740">
    <property type="term" value="F:transferase activity"/>
    <property type="evidence" value="ECO:0007669"/>
    <property type="project" value="UniProtKB-KW"/>
</dbReference>
<feature type="transmembrane region" description="Helical" evidence="7">
    <location>
        <begin position="38"/>
        <end position="57"/>
    </location>
</feature>
<feature type="transmembrane region" description="Helical" evidence="7">
    <location>
        <begin position="147"/>
        <end position="164"/>
    </location>
</feature>
<feature type="domain" description="Sulfatase N-terminal" evidence="8">
    <location>
        <begin position="242"/>
        <end position="531"/>
    </location>
</feature>
<dbReference type="SUPFAM" id="SSF53649">
    <property type="entry name" value="Alkaline phosphatase-like"/>
    <property type="match status" value="1"/>
</dbReference>
<dbReference type="Gene3D" id="3.40.720.10">
    <property type="entry name" value="Alkaline Phosphatase, subunit A"/>
    <property type="match status" value="1"/>
</dbReference>
<evidence type="ECO:0000313" key="9">
    <source>
        <dbReference type="EMBL" id="MFC4655566.1"/>
    </source>
</evidence>
<evidence type="ECO:0000313" key="10">
    <source>
        <dbReference type="Proteomes" id="UP001595962"/>
    </source>
</evidence>
<evidence type="ECO:0000256" key="3">
    <source>
        <dbReference type="ARBA" id="ARBA00022679"/>
    </source>
</evidence>
<keyword evidence="5 7" id="KW-1133">Transmembrane helix</keyword>
<keyword evidence="10" id="KW-1185">Reference proteome</keyword>
<evidence type="ECO:0000256" key="6">
    <source>
        <dbReference type="ARBA" id="ARBA00023136"/>
    </source>
</evidence>
<keyword evidence="2" id="KW-1003">Cell membrane</keyword>
<keyword evidence="3 9" id="KW-0808">Transferase</keyword>
<gene>
    <name evidence="9" type="ORF">ACFO3I_11130</name>
</gene>
<feature type="transmembrane region" description="Helical" evidence="7">
    <location>
        <begin position="64"/>
        <end position="84"/>
    </location>
</feature>
<evidence type="ECO:0000256" key="4">
    <source>
        <dbReference type="ARBA" id="ARBA00022692"/>
    </source>
</evidence>
<organism evidence="9 10">
    <name type="scientific">Rheinheimera marina</name>
    <dbReference type="NCBI Taxonomy" id="1774958"/>
    <lineage>
        <taxon>Bacteria</taxon>
        <taxon>Pseudomonadati</taxon>
        <taxon>Pseudomonadota</taxon>
        <taxon>Gammaproteobacteria</taxon>
        <taxon>Chromatiales</taxon>
        <taxon>Chromatiaceae</taxon>
        <taxon>Rheinheimera</taxon>
    </lineage>
</organism>
<evidence type="ECO:0000256" key="5">
    <source>
        <dbReference type="ARBA" id="ARBA00022989"/>
    </source>
</evidence>
<feature type="transmembrane region" description="Helical" evidence="7">
    <location>
        <begin position="104"/>
        <end position="126"/>
    </location>
</feature>
<sequence length="577" mass="65557">MIHPLVLLCCRGLVVLLLLLALMAPVLVQWPAVWQWDYLYWKLLPAAAFYLFLCSLFSKIRWGLILLLPFLLLVPQEVFYLYTYQKSTDAHALAIVAETDLAEAAGYLTGIGLLLAALVVGLIALWGYTLRFAWLQKWQWGPGWRPCLWLVFAGLAASTSWHEWQYQQLNKAAERKNPQETVFASRPLPYSYEKFHATYPLNLLVALNEFRVQREATAQVASQMEHFRFGAKQQPELFGRQIYVLVVGETLRPDRLQLNGYARSTTPRLAGTDNLISYPDMISPWAWTRMSVPVILSRKAGTDQRYFPAEASLVTAFKEAGFSTYWLSTQSPLGVHDSSIALHASEADQVQYLNPVGYRQEGFYDEILLPAVERVLAQDEQKQLIVLHTLGSHFSYADRYPKQFDLFTPSGKGQSISMHDSSARQLLNNAYDNSVAYTDFVLFNLINQLKQTEASSALLFVSDHGENIFDGQCGKSGHGHNTEFDYRVAALLWFSEALKAQQPQKTQLAQSRRQQPLMTTQVFDTLLDLANLSYPEQQLQQSWVNPLWQPGPRVLQQGINFDTAKRDPVCKELSAVF</sequence>
<dbReference type="PANTHER" id="PTHR30443:SF0">
    <property type="entry name" value="PHOSPHOETHANOLAMINE TRANSFERASE EPTA"/>
    <property type="match status" value="1"/>
</dbReference>
<dbReference type="InterPro" id="IPR000917">
    <property type="entry name" value="Sulfatase_N"/>
</dbReference>
<proteinExistence type="predicted"/>
<evidence type="ECO:0000256" key="2">
    <source>
        <dbReference type="ARBA" id="ARBA00022475"/>
    </source>
</evidence>
<accession>A0ABV9JMT6</accession>